<keyword evidence="2" id="KW-0175">Coiled coil</keyword>
<feature type="compositionally biased region" description="Low complexity" evidence="3">
    <location>
        <begin position="626"/>
        <end position="636"/>
    </location>
</feature>
<protein>
    <submittedName>
        <fullName evidence="4">Uncharacterized protein</fullName>
    </submittedName>
</protein>
<comment type="similarity">
    <text evidence="1">Belongs to the AB hydrolase superfamily. AB hydrolase 4 family.</text>
</comment>
<feature type="region of interest" description="Disordered" evidence="3">
    <location>
        <begin position="147"/>
        <end position="168"/>
    </location>
</feature>
<feature type="compositionally biased region" description="Polar residues" evidence="3">
    <location>
        <begin position="1070"/>
        <end position="1080"/>
    </location>
</feature>
<dbReference type="InterPro" id="IPR029058">
    <property type="entry name" value="AB_hydrolase_fold"/>
</dbReference>
<organism evidence="4 5">
    <name type="scientific">Leishmania donovani</name>
    <dbReference type="NCBI Taxonomy" id="5661"/>
    <lineage>
        <taxon>Eukaryota</taxon>
        <taxon>Discoba</taxon>
        <taxon>Euglenozoa</taxon>
        <taxon>Kinetoplastea</taxon>
        <taxon>Metakinetoplastina</taxon>
        <taxon>Trypanosomatida</taxon>
        <taxon>Trypanosomatidae</taxon>
        <taxon>Leishmaniinae</taxon>
        <taxon>Leishmania</taxon>
    </lineage>
</organism>
<dbReference type="InterPro" id="IPR050960">
    <property type="entry name" value="AB_hydrolase_4_sf"/>
</dbReference>
<feature type="region of interest" description="Disordered" evidence="3">
    <location>
        <begin position="1"/>
        <end position="52"/>
    </location>
</feature>
<dbReference type="VEuPathDB" id="TriTrypDB:LdCL_110013700"/>
<feature type="region of interest" description="Disordered" evidence="3">
    <location>
        <begin position="1226"/>
        <end position="1249"/>
    </location>
</feature>
<feature type="region of interest" description="Disordered" evidence="3">
    <location>
        <begin position="734"/>
        <end position="762"/>
    </location>
</feature>
<dbReference type="SUPFAM" id="SSF53474">
    <property type="entry name" value="alpha/beta-Hydrolases"/>
    <property type="match status" value="1"/>
</dbReference>
<dbReference type="VEuPathDB" id="TriTrypDB:LdBPK_110840.1"/>
<evidence type="ECO:0000256" key="1">
    <source>
        <dbReference type="ARBA" id="ARBA00010884"/>
    </source>
</evidence>
<dbReference type="VEuPathDB" id="TriTrypDB:LdCL_110013800"/>
<dbReference type="GO" id="GO:0047372">
    <property type="term" value="F:monoacylglycerol lipase activity"/>
    <property type="evidence" value="ECO:0007669"/>
    <property type="project" value="TreeGrafter"/>
</dbReference>
<proteinExistence type="inferred from homology"/>
<feature type="region of interest" description="Disordered" evidence="3">
    <location>
        <begin position="620"/>
        <end position="639"/>
    </location>
</feature>
<feature type="compositionally biased region" description="Basic and acidic residues" evidence="3">
    <location>
        <begin position="751"/>
        <end position="762"/>
    </location>
</feature>
<reference evidence="5" key="1">
    <citation type="submission" date="2019-02" db="EMBL/GenBank/DDBJ databases">
        <title>FDA dAtabase for Regulatory Grade micrObial Sequences (FDA-ARGOS): Supporting development and validation of Infectious Disease Dx tests.</title>
        <authorList>
            <person name="Duncan R."/>
            <person name="Fisher C."/>
            <person name="Tallon L."/>
            <person name="Sadzewicz L."/>
            <person name="Sengamalay N."/>
            <person name="Ott S."/>
            <person name="Godinez A."/>
            <person name="Nagaraj S."/>
            <person name="Vavikolanu K."/>
            <person name="Vyas G."/>
            <person name="Nadendla S."/>
            <person name="Aluvathingal J."/>
            <person name="Sichtig H."/>
        </authorList>
    </citation>
    <scope>NUCLEOTIDE SEQUENCE [LARGE SCALE GENOMIC DNA]</scope>
    <source>
        <strain evidence="5">FDAARGOS_360</strain>
    </source>
</reference>
<feature type="compositionally biased region" description="Acidic residues" evidence="3">
    <location>
        <begin position="153"/>
        <end position="162"/>
    </location>
</feature>
<dbReference type="PANTHER" id="PTHR10794">
    <property type="entry name" value="ABHYDROLASE DOMAIN-CONTAINING PROTEIN"/>
    <property type="match status" value="1"/>
</dbReference>
<feature type="compositionally biased region" description="Polar residues" evidence="3">
    <location>
        <begin position="1126"/>
        <end position="1160"/>
    </location>
</feature>
<feature type="compositionally biased region" description="Low complexity" evidence="3">
    <location>
        <begin position="21"/>
        <end position="38"/>
    </location>
</feature>
<sequence length="1592" mass="167026">MPSKPQQQYKTLNGTSGGAGKSPAAAAKSTATTSASPAPSTPPPLPFNSIPHATSGDRLIGVEVGSSIPALMSELASQKEAAAALFGGIDANRRIEQISPGALERLSQVFSMQQRQSGFASAAAGLVAAAGASAALKCSSSSRGGVAPSTVEVLDDDEDGDMDSASGSSTAADEVFRAVYRDSGSDCDASSTTGRRHNFDDMFEMMQRSIDNYARGGGGSAGDKGAGGSGVVGLDPSAYSDPLAQLELFRAMMARPRVISESNLPNHFRNFLDVLSPQLISQLMLQQRTAKAASAGAGGVAGAGKTGEATAAAAAAVAREVDMAASGVANLSDLQQRVEQVRGLSSSTLEALAEGEVSDSTSGSLRDLLLGDSAGAAASGAVSAELELSSAKVGYCLTEAAAVAVSMLWSYLGSQQKEAPLLLGYTREEAQNQFNLLLFRLRQELFAQPTASLEEVSRCFGGAVQADAEDIYRAINGVGVLLFFTCKPLPLLEKTCSELRISLSDSANTDCNIMPELIAEKLAAFLYPMKEGKLSFAHLSFIPRLQVHEHAPGNYTCTIDNASNMGRMLRERLLSNRFSCNKIKWRAALMNDKGKLKFQVWHRHATPLSVHFIVRTSEPKKKKKSGCGNAGVNGAAGEEKDAGAASAVEDLRANSALFVEQQLTAAPGEMVGFTHDFIELTVALSSPTTLQHGYRTYNKADDRLVFQFSLQLSNVDGGPLDGAAAANAGNKVPVKQANEDQEPSLSGSTEGKTDGGESKDDPDAELHAAMRRVSDSETAARAVIEETAKWDYRHLQNDECREAHCARQRTEDRERKALLAKVGPTPELIREVDKLSQSVQAAQQQIAKLNKERSKDEKEGEKTAEKLAQHQAELSSLLSSLESGEAELSRLEAEMKAAEARIVEKRARQARKEAKKAEQSQWTALKRVLEPTSSTTHHDTLAINDFGSFLQSTPIMAAAMPLQQQQEPAALPTAPSSSSLFGSSAGCGPGIPPLAGGTGGLGAFGTDRFSARAPMSASPGTGVANTTPVFSTQPKMGLGSSSSLVNTNGNTSPGVNVGAVGGGHPHMNGISGSTHGTTPSHPGRVSPMLPPSPGVVSNASAAMGSRSSPASAAGAPIGSPGMPLTNPVSHVTHSAGATGTNASNTPRNLYTSLDANAQPFSPSPPPTMSAPGTGGCTTPAASGSGAGNASGSHSNSSSGGIGFAFTVTAGAHPGLVGGSSSPIYQSGPSGFSSGSAHDLPGHSPLFTYDPSEERRVRILGPTGSSALPPRACMRGRLGVTEAQLSNPVLHRDRASRPRYNGPLCNGHVHTIRGAFRPPIDLRAPERETAPSYDGNPTCLDWWLPTDAEAADATADGDAAAMRVRALVIILPGLTGSLKEFYVRRMARRLLRANMATCVLNARGMADTPLERSQIFSALFTKDLPHIMQAHMTREKVQERLLRRIPSLQSSGHHKGAAPIIGVAFSLGGLILTNYVSDGFDAVYTITSSHNVSDGAAALRMPLTKLLYDSALHKGLRAYYERHKNVLQNDFDELITGPHFGFPGAEAYYAATSNFRRLRHSRTPQVCAVAANVPQLWPSTTRAALAAEAKKNA</sequence>
<comment type="caution">
    <text evidence="4">The sequence shown here is derived from an EMBL/GenBank/DDBJ whole genome shotgun (WGS) entry which is preliminary data.</text>
</comment>
<dbReference type="EMBL" id="RHLD01000048">
    <property type="protein sequence ID" value="TPP39864.1"/>
    <property type="molecule type" value="Genomic_DNA"/>
</dbReference>
<feature type="region of interest" description="Disordered" evidence="3">
    <location>
        <begin position="1063"/>
        <end position="1197"/>
    </location>
</feature>
<dbReference type="VEuPathDB" id="TriTrypDB:LDHU3_11.1030"/>
<evidence type="ECO:0000256" key="3">
    <source>
        <dbReference type="SAM" id="MobiDB-lite"/>
    </source>
</evidence>
<evidence type="ECO:0000256" key="2">
    <source>
        <dbReference type="SAM" id="Coils"/>
    </source>
</evidence>
<gene>
    <name evidence="4" type="ORF">CGC20_30965</name>
</gene>
<feature type="compositionally biased region" description="Low complexity" evidence="3">
    <location>
        <begin position="1176"/>
        <end position="1197"/>
    </location>
</feature>
<evidence type="ECO:0000313" key="5">
    <source>
        <dbReference type="Proteomes" id="UP000318821"/>
    </source>
</evidence>
<dbReference type="VEuPathDB" id="TriTrypDB:LDHU3_11.1040"/>
<dbReference type="GO" id="GO:0034338">
    <property type="term" value="F:short-chain carboxylesterase activity"/>
    <property type="evidence" value="ECO:0007669"/>
    <property type="project" value="TreeGrafter"/>
</dbReference>
<evidence type="ECO:0000313" key="4">
    <source>
        <dbReference type="EMBL" id="TPP39864.1"/>
    </source>
</evidence>
<dbReference type="Proteomes" id="UP000318821">
    <property type="component" value="Unassembled WGS sequence"/>
</dbReference>
<name>A0A504WVK8_LEIDO</name>
<feature type="coiled-coil region" evidence="2">
    <location>
        <begin position="832"/>
        <end position="920"/>
    </location>
</feature>
<feature type="compositionally biased region" description="Polar residues" evidence="3">
    <location>
        <begin position="1"/>
        <end position="13"/>
    </location>
</feature>
<dbReference type="PANTHER" id="PTHR10794:SF63">
    <property type="entry name" value="ALPHA_BETA HYDROLASE 1, ISOFORM A"/>
    <property type="match status" value="1"/>
</dbReference>
<dbReference type="Gene3D" id="3.40.50.1820">
    <property type="entry name" value="alpha/beta hydrolase"/>
    <property type="match status" value="1"/>
</dbReference>
<accession>A0A504WVK8</accession>
<feature type="compositionally biased region" description="Low complexity" evidence="3">
    <location>
        <begin position="1099"/>
        <end position="1123"/>
    </location>
</feature>
<dbReference type="VEuPathDB" id="TriTrypDB:LdBPK_110830.1"/>
<feature type="compositionally biased region" description="Polar residues" evidence="3">
    <location>
        <begin position="1226"/>
        <end position="1235"/>
    </location>
</feature>